<reference evidence="1 2" key="2">
    <citation type="submission" date="2018-11" db="EMBL/GenBank/DDBJ databases">
        <authorList>
            <consortium name="Pathogen Informatics"/>
        </authorList>
    </citation>
    <scope>NUCLEOTIDE SEQUENCE [LARGE SCALE GENOMIC DNA]</scope>
</reference>
<dbReference type="AlphaFoldDB" id="A0A0N4XHL6"/>
<reference evidence="3" key="1">
    <citation type="submission" date="2017-02" db="UniProtKB">
        <authorList>
            <consortium name="WormBaseParasite"/>
        </authorList>
    </citation>
    <scope>IDENTIFICATION</scope>
</reference>
<dbReference type="EMBL" id="UYSL01001997">
    <property type="protein sequence ID" value="VDL65608.1"/>
    <property type="molecule type" value="Genomic_DNA"/>
</dbReference>
<evidence type="ECO:0000313" key="1">
    <source>
        <dbReference type="EMBL" id="VDL65608.1"/>
    </source>
</evidence>
<sequence length="113" mass="12895">MSKFFADDFGHQINLNRNREAFSRVGRLSAANAGESALDGTAKKQCLGQRSNAAEALEKRLILKRLEEYGNSKSFRHLSFHTRKPLTFPNLIGRVKEHETYRLIYGTRESLPN</sequence>
<proteinExistence type="predicted"/>
<protein>
    <submittedName>
        <fullName evidence="1 3">Uncharacterized protein</fullName>
    </submittedName>
</protein>
<dbReference type="Proteomes" id="UP000271162">
    <property type="component" value="Unassembled WGS sequence"/>
</dbReference>
<evidence type="ECO:0000313" key="2">
    <source>
        <dbReference type="Proteomes" id="UP000271162"/>
    </source>
</evidence>
<name>A0A0N4XHL6_NIPBR</name>
<accession>A0A0N4XHL6</accession>
<gene>
    <name evidence="1" type="ORF">NBR_LOCUS2019</name>
</gene>
<keyword evidence="2" id="KW-1185">Reference proteome</keyword>
<organism evidence="3">
    <name type="scientific">Nippostrongylus brasiliensis</name>
    <name type="common">Rat hookworm</name>
    <dbReference type="NCBI Taxonomy" id="27835"/>
    <lineage>
        <taxon>Eukaryota</taxon>
        <taxon>Metazoa</taxon>
        <taxon>Ecdysozoa</taxon>
        <taxon>Nematoda</taxon>
        <taxon>Chromadorea</taxon>
        <taxon>Rhabditida</taxon>
        <taxon>Rhabditina</taxon>
        <taxon>Rhabditomorpha</taxon>
        <taxon>Strongyloidea</taxon>
        <taxon>Heligmosomidae</taxon>
        <taxon>Nippostrongylus</taxon>
    </lineage>
</organism>
<dbReference type="WBParaSite" id="NBR_0000201801-mRNA-1">
    <property type="protein sequence ID" value="NBR_0000201801-mRNA-1"/>
    <property type="gene ID" value="NBR_0000201801"/>
</dbReference>
<evidence type="ECO:0000313" key="3">
    <source>
        <dbReference type="WBParaSite" id="NBR_0000201801-mRNA-1"/>
    </source>
</evidence>